<proteinExistence type="predicted"/>
<comment type="caution">
    <text evidence="1">The sequence shown here is derived from an EMBL/GenBank/DDBJ whole genome shotgun (WGS) entry which is preliminary data.</text>
</comment>
<keyword evidence="2" id="KW-1185">Reference proteome</keyword>
<protein>
    <submittedName>
        <fullName evidence="1">Uncharacterized protein</fullName>
    </submittedName>
</protein>
<organism evidence="1 2">
    <name type="scientific">Cichorium intybus</name>
    <name type="common">Chicory</name>
    <dbReference type="NCBI Taxonomy" id="13427"/>
    <lineage>
        <taxon>Eukaryota</taxon>
        <taxon>Viridiplantae</taxon>
        <taxon>Streptophyta</taxon>
        <taxon>Embryophyta</taxon>
        <taxon>Tracheophyta</taxon>
        <taxon>Spermatophyta</taxon>
        <taxon>Magnoliopsida</taxon>
        <taxon>eudicotyledons</taxon>
        <taxon>Gunneridae</taxon>
        <taxon>Pentapetalae</taxon>
        <taxon>asterids</taxon>
        <taxon>campanulids</taxon>
        <taxon>Asterales</taxon>
        <taxon>Asteraceae</taxon>
        <taxon>Cichorioideae</taxon>
        <taxon>Cichorieae</taxon>
        <taxon>Cichoriinae</taxon>
        <taxon>Cichorium</taxon>
    </lineage>
</organism>
<sequence length="248" mass="28692">MIDGFDSENTFAVSESFVSNGGNVSPFSVNPPSHKLNSIIRFALGVRRFIGGEKHSLPRKGFQTWRRSIYSWLSFFLVGFLLGLAPFGEFEDVRSPDYSFEVNRPPILDVKEDIVVDKVELPVVKRENVKERLGQVLRLVPPPHQFFGLLWRWMWLLQKLQIFLGEYDDSIYSLELFETLREIRADTLQRQGKYPPPKGDSEYPGLDCSGIIELVGKNVSRWKVGDQCLKWLLGFIISNYCEMPWKQR</sequence>
<evidence type="ECO:0000313" key="1">
    <source>
        <dbReference type="EMBL" id="KAI3768196.1"/>
    </source>
</evidence>
<accession>A0ACB9FBJ3</accession>
<gene>
    <name evidence="1" type="ORF">L2E82_18682</name>
</gene>
<reference evidence="1 2" key="2">
    <citation type="journal article" date="2022" name="Mol. Ecol. Resour.">
        <title>The genomes of chicory, endive, great burdock and yacon provide insights into Asteraceae paleo-polyploidization history and plant inulin production.</title>
        <authorList>
            <person name="Fan W."/>
            <person name="Wang S."/>
            <person name="Wang H."/>
            <person name="Wang A."/>
            <person name="Jiang F."/>
            <person name="Liu H."/>
            <person name="Zhao H."/>
            <person name="Xu D."/>
            <person name="Zhang Y."/>
        </authorList>
    </citation>
    <scope>NUCLEOTIDE SEQUENCE [LARGE SCALE GENOMIC DNA]</scope>
    <source>
        <strain evidence="2">cv. Punajuju</strain>
        <tissue evidence="1">Leaves</tissue>
    </source>
</reference>
<dbReference type="Proteomes" id="UP001055811">
    <property type="component" value="Linkage Group LG03"/>
</dbReference>
<reference evidence="2" key="1">
    <citation type="journal article" date="2022" name="Mol. Ecol. Resour.">
        <title>The genomes of chicory, endive, great burdock and yacon provide insights into Asteraceae palaeo-polyploidization history and plant inulin production.</title>
        <authorList>
            <person name="Fan W."/>
            <person name="Wang S."/>
            <person name="Wang H."/>
            <person name="Wang A."/>
            <person name="Jiang F."/>
            <person name="Liu H."/>
            <person name="Zhao H."/>
            <person name="Xu D."/>
            <person name="Zhang Y."/>
        </authorList>
    </citation>
    <scope>NUCLEOTIDE SEQUENCE [LARGE SCALE GENOMIC DNA]</scope>
    <source>
        <strain evidence="2">cv. Punajuju</strain>
    </source>
</reference>
<dbReference type="EMBL" id="CM042011">
    <property type="protein sequence ID" value="KAI3768196.1"/>
    <property type="molecule type" value="Genomic_DNA"/>
</dbReference>
<evidence type="ECO:0000313" key="2">
    <source>
        <dbReference type="Proteomes" id="UP001055811"/>
    </source>
</evidence>
<name>A0ACB9FBJ3_CICIN</name>